<keyword evidence="1" id="KW-0695">RNA-directed DNA polymerase</keyword>
<dbReference type="InterPro" id="IPR012340">
    <property type="entry name" value="NA-bd_OB-fold"/>
</dbReference>
<protein>
    <submittedName>
        <fullName evidence="1">Reverse transcriptase domain-containing protein</fullName>
    </submittedName>
</protein>
<sequence length="307" mass="35674">MLSLRERMELDLEARLMGETLVLHRSLDPFFMDYIELNDLNVPLELRRDPVDDLMPTIEEGEVIEEFRARNDARIVNKFFGYPSDCDYDKKIRIDCEDYYFDNQYVVSIKEDTTYLCLHSPKTTKETRSNTPYPEEGNMPYSSYMEIKYSGRYQTCEKNIEFVPWNEMTLNFDIELYESLLKPVLIVVGSCRVPTYGVLQLTATPPTHYYLNPTIPEFEDAIIEYKQSRIIRAIWFTSEAMLASINTEKSWYNITCSNCNKKVTVDGSVLLCRDHGPQQTPSYMYLRLLGAGLKALALTLKALLIDT</sequence>
<comment type="caution">
    <text evidence="1">The sequence shown here is derived from an EMBL/GenBank/DDBJ whole genome shotgun (WGS) entry which is preliminary data.</text>
</comment>
<organism evidence="1 2">
    <name type="scientific">Tanacetum coccineum</name>
    <dbReference type="NCBI Taxonomy" id="301880"/>
    <lineage>
        <taxon>Eukaryota</taxon>
        <taxon>Viridiplantae</taxon>
        <taxon>Streptophyta</taxon>
        <taxon>Embryophyta</taxon>
        <taxon>Tracheophyta</taxon>
        <taxon>Spermatophyta</taxon>
        <taxon>Magnoliopsida</taxon>
        <taxon>eudicotyledons</taxon>
        <taxon>Gunneridae</taxon>
        <taxon>Pentapetalae</taxon>
        <taxon>asterids</taxon>
        <taxon>campanulids</taxon>
        <taxon>Asterales</taxon>
        <taxon>Asteraceae</taxon>
        <taxon>Asteroideae</taxon>
        <taxon>Anthemideae</taxon>
        <taxon>Anthemidinae</taxon>
        <taxon>Tanacetum</taxon>
    </lineage>
</organism>
<evidence type="ECO:0000313" key="2">
    <source>
        <dbReference type="Proteomes" id="UP001151760"/>
    </source>
</evidence>
<keyword evidence="1" id="KW-0548">Nucleotidyltransferase</keyword>
<dbReference type="SUPFAM" id="SSF50249">
    <property type="entry name" value="Nucleic acid-binding proteins"/>
    <property type="match status" value="1"/>
</dbReference>
<dbReference type="Proteomes" id="UP001151760">
    <property type="component" value="Unassembled WGS sequence"/>
</dbReference>
<dbReference type="EMBL" id="BQNB010020117">
    <property type="protein sequence ID" value="GJT92520.1"/>
    <property type="molecule type" value="Genomic_DNA"/>
</dbReference>
<name>A0ABQ5HYV4_9ASTR</name>
<dbReference type="Gene3D" id="2.40.50.140">
    <property type="entry name" value="Nucleic acid-binding proteins"/>
    <property type="match status" value="1"/>
</dbReference>
<gene>
    <name evidence="1" type="ORF">Tco_1081365</name>
</gene>
<dbReference type="GO" id="GO:0003964">
    <property type="term" value="F:RNA-directed DNA polymerase activity"/>
    <property type="evidence" value="ECO:0007669"/>
    <property type="project" value="UniProtKB-KW"/>
</dbReference>
<reference evidence="1" key="2">
    <citation type="submission" date="2022-01" db="EMBL/GenBank/DDBJ databases">
        <authorList>
            <person name="Yamashiro T."/>
            <person name="Shiraishi A."/>
            <person name="Satake H."/>
            <person name="Nakayama K."/>
        </authorList>
    </citation>
    <scope>NUCLEOTIDE SEQUENCE</scope>
</reference>
<reference evidence="1" key="1">
    <citation type="journal article" date="2022" name="Int. J. Mol. Sci.">
        <title>Draft Genome of Tanacetum Coccineum: Genomic Comparison of Closely Related Tanacetum-Family Plants.</title>
        <authorList>
            <person name="Yamashiro T."/>
            <person name="Shiraishi A."/>
            <person name="Nakayama K."/>
            <person name="Satake H."/>
        </authorList>
    </citation>
    <scope>NUCLEOTIDE SEQUENCE</scope>
</reference>
<proteinExistence type="predicted"/>
<accession>A0ABQ5HYV4</accession>
<keyword evidence="1" id="KW-0808">Transferase</keyword>
<keyword evidence="2" id="KW-1185">Reference proteome</keyword>
<evidence type="ECO:0000313" key="1">
    <source>
        <dbReference type="EMBL" id="GJT92520.1"/>
    </source>
</evidence>